<reference evidence="2 3" key="1">
    <citation type="journal article" date="2007" name="Appl. Environ. Microbiol.">
        <title>Rhizobial factors required for stem nodule maturation and maintenance in Sesbania rostrata-Azorhizobium caulinodans ORS571 symbiosis.</title>
        <authorList>
            <person name="Suzuki S."/>
            <person name="Aono T."/>
            <person name="Lee KB."/>
            <person name="Suzuki T."/>
            <person name="Liu CT."/>
            <person name="Miwa H."/>
            <person name="Wakao S."/>
            <person name="Iki T."/>
            <person name="Oyaizu H."/>
        </authorList>
    </citation>
    <scope>NUCLEOTIDE SEQUENCE [LARGE SCALE GENOMIC DNA]</scope>
    <source>
        <strain evidence="3">ATCC 43989 / DSM 5975 / JCM 20966 / LMG 6465 / NBRC 14845 / NCIMB 13405 / ORS 571</strain>
    </source>
</reference>
<dbReference type="KEGG" id="azc:AZC_1902"/>
<accession>A8I2M7</accession>
<protein>
    <submittedName>
        <fullName evidence="2">Uncharacterized protein</fullName>
    </submittedName>
</protein>
<reference evidence="2 3" key="5">
    <citation type="journal article" date="2010" name="Appl. Environ. Microbiol.">
        <title>phrR-like gene praR of Azorhizobium caulinodans ORS571 is essential for symbiosis with Sesbania rostrata and is involved in expression of reb genes.</title>
        <authorList>
            <person name="Akiba N."/>
            <person name="Aono T."/>
            <person name="Toyazaki H."/>
            <person name="Sato S."/>
            <person name="Oyaizu H."/>
        </authorList>
    </citation>
    <scope>NUCLEOTIDE SEQUENCE [LARGE SCALE GENOMIC DNA]</scope>
    <source>
        <strain evidence="3">ATCC 43989 / DSM 5975 / JCM 20966 / LMG 6465 / NBRC 14845 / NCIMB 13405 / ORS 571</strain>
    </source>
</reference>
<reference evidence="2 3" key="3">
    <citation type="journal article" date="2008" name="BMC Genomics">
        <title>The genome of the versatile nitrogen fixer Azorhizobium caulinodans ORS571.</title>
        <authorList>
            <person name="Lee KB."/>
            <person name="Backer P.D."/>
            <person name="Aono T."/>
            <person name="Liu CT."/>
            <person name="Suzuki S."/>
            <person name="Suzuki T."/>
            <person name="Kaneko T."/>
            <person name="Yamada M."/>
            <person name="Tabata S."/>
            <person name="Kupfer D.M."/>
            <person name="Najar F.Z."/>
            <person name="Wiley G.B."/>
            <person name="Roe B."/>
            <person name="Binnewies T.T."/>
            <person name="Ussery D.W."/>
            <person name="D'Haeze W."/>
            <person name="Herder J.D."/>
            <person name="Gevers D."/>
            <person name="Vereecke D."/>
            <person name="Holsters M."/>
            <person name="Oyaizu H."/>
        </authorList>
    </citation>
    <scope>NUCLEOTIDE SEQUENCE [LARGE SCALE GENOMIC DNA]</scope>
    <source>
        <strain evidence="3">ATCC 43989 / DSM 5975 / JCM 20966 / LMG 6465 / NBRC 14845 / NCIMB 13405 / ORS 571</strain>
    </source>
</reference>
<keyword evidence="3" id="KW-1185">Reference proteome</keyword>
<gene>
    <name evidence="2" type="ordered locus">AZC_1902</name>
</gene>
<reference evidence="2 3" key="4">
    <citation type="journal article" date="2009" name="Appl. Environ. Microbiol.">
        <title>Comparative genome-wide transcriptional profiling of Azorhizobium caulinodans ORS571 grown under free-living and symbiotic conditions.</title>
        <authorList>
            <person name="Tsukada S."/>
            <person name="Aono T."/>
            <person name="Akiba N."/>
            <person name="Lee KB."/>
            <person name="Liu CT."/>
            <person name="Toyazaki H."/>
            <person name="Oyaizu H."/>
        </authorList>
    </citation>
    <scope>NUCLEOTIDE SEQUENCE [LARGE SCALE GENOMIC DNA]</scope>
    <source>
        <strain evidence="3">ATCC 43989 / DSM 5975 / JCM 20966 / LMG 6465 / NBRC 14845 / NCIMB 13405 / ORS 571</strain>
    </source>
</reference>
<dbReference type="eggNOG" id="ENOG5033ZWU">
    <property type="taxonomic scope" value="Bacteria"/>
</dbReference>
<dbReference type="STRING" id="438753.AZC_1902"/>
<feature type="region of interest" description="Disordered" evidence="1">
    <location>
        <begin position="1"/>
        <end position="49"/>
    </location>
</feature>
<dbReference type="EMBL" id="AP009384">
    <property type="protein sequence ID" value="BAF87900.1"/>
    <property type="molecule type" value="Genomic_DNA"/>
</dbReference>
<name>A8I2M7_AZOC5</name>
<reference evidence="3" key="2">
    <citation type="submission" date="2007-04" db="EMBL/GenBank/DDBJ databases">
        <title>Complete genome sequence of the nitrogen-fixing bacterium Azorhizobium caulinodans ORS571.</title>
        <authorList>
            <person name="Lee K.B."/>
            <person name="Backer P.D."/>
            <person name="Aono T."/>
            <person name="Liu C.T."/>
            <person name="Suzuki S."/>
            <person name="Suzuki T."/>
            <person name="Kaneko T."/>
            <person name="Yamada M."/>
            <person name="Tabata S."/>
            <person name="Kupfer D.M."/>
            <person name="Najar F.Z."/>
            <person name="Wiley G.B."/>
            <person name="Roe B."/>
            <person name="Binnewies T."/>
            <person name="Ussery D."/>
            <person name="Vereecke D."/>
            <person name="Gevers D."/>
            <person name="Holsters M."/>
            <person name="Oyaizu H."/>
        </authorList>
    </citation>
    <scope>NUCLEOTIDE SEQUENCE [LARGE SCALE GENOMIC DNA]</scope>
    <source>
        <strain evidence="3">ATCC 43989 / DSM 5975 / JCM 20966 / LMG 6465 / NBRC 14845 / NCIMB 13405 / ORS 571</strain>
    </source>
</reference>
<sequence length="180" mass="18194">MSVAKRCSAGDVGPEGQRSGKAAALAPFRRAPAARRTAPGGRMPDAPPPIITQEIRIVNPAGEPRLILSAAGGTPSVVLLGNDATPKARLALDADGRPSLVLSNPDGNGPVAAIEIDDKGAHVKFDRPGGASSYLFLNTGGGSGLVLIDSTGKRRVSVVVGPDGHVAVQGFEGSDPLPQP</sequence>
<reference evidence="2 3" key="6">
    <citation type="journal article" date="2011" name="Appl. Environ. Microbiol.">
        <title>Involvement of the azorhizobial chromosome partition gene (parA) in the onset of bacteroid differentiation during Sesbania rostrata stem nodule development.</title>
        <authorList>
            <person name="Liu CT."/>
            <person name="Lee KB."/>
            <person name="Wang YS."/>
            <person name="Peng MH."/>
            <person name="Lee KT."/>
            <person name="Suzuki S."/>
            <person name="Suzuki T."/>
            <person name="Oyaizu H."/>
        </authorList>
    </citation>
    <scope>NUCLEOTIDE SEQUENCE [LARGE SCALE GENOMIC DNA]</scope>
    <source>
        <strain evidence="3">ATCC 43989 / DSM 5975 / JCM 20966 / LMG 6465 / NBRC 14845 / NCIMB 13405 / ORS 571</strain>
    </source>
</reference>
<proteinExistence type="predicted"/>
<evidence type="ECO:0000313" key="3">
    <source>
        <dbReference type="Proteomes" id="UP000000270"/>
    </source>
</evidence>
<evidence type="ECO:0000313" key="2">
    <source>
        <dbReference type="EMBL" id="BAF87900.1"/>
    </source>
</evidence>
<dbReference type="AlphaFoldDB" id="A8I2M7"/>
<dbReference type="Proteomes" id="UP000000270">
    <property type="component" value="Chromosome"/>
</dbReference>
<feature type="compositionally biased region" description="Low complexity" evidence="1">
    <location>
        <begin position="20"/>
        <end position="42"/>
    </location>
</feature>
<organism evidence="2 3">
    <name type="scientific">Azorhizobium caulinodans (strain ATCC 43989 / DSM 5975 / JCM 20966 / LMG 6465 / NBRC 14845 / NCIMB 13405 / ORS 571)</name>
    <dbReference type="NCBI Taxonomy" id="438753"/>
    <lineage>
        <taxon>Bacteria</taxon>
        <taxon>Pseudomonadati</taxon>
        <taxon>Pseudomonadota</taxon>
        <taxon>Alphaproteobacteria</taxon>
        <taxon>Hyphomicrobiales</taxon>
        <taxon>Xanthobacteraceae</taxon>
        <taxon>Azorhizobium</taxon>
    </lineage>
</organism>
<evidence type="ECO:0000256" key="1">
    <source>
        <dbReference type="SAM" id="MobiDB-lite"/>
    </source>
</evidence>
<dbReference type="HOGENOM" id="CLU_1493290_0_0_5"/>